<reference evidence="1" key="1">
    <citation type="submission" date="2016-11" db="EMBL/GenBank/DDBJ databases">
        <title>The genome of Nicotiana attenuata.</title>
        <authorList>
            <person name="Xu S."/>
            <person name="Brockmoeller T."/>
            <person name="Gaquerel E."/>
            <person name="Navarro A."/>
            <person name="Kuhl H."/>
            <person name="Gase K."/>
            <person name="Ling Z."/>
            <person name="Zhou W."/>
            <person name="Kreitzer C."/>
            <person name="Stanke M."/>
            <person name="Tang H."/>
            <person name="Lyons E."/>
            <person name="Pandey P."/>
            <person name="Pandey S.P."/>
            <person name="Timmermann B."/>
            <person name="Baldwin I.T."/>
        </authorList>
    </citation>
    <scope>NUCLEOTIDE SEQUENCE [LARGE SCALE GENOMIC DNA]</scope>
    <source>
        <strain evidence="1">UT</strain>
    </source>
</reference>
<gene>
    <name evidence="1" type="ORF">A4A49_57628</name>
</gene>
<keyword evidence="2" id="KW-1185">Reference proteome</keyword>
<name>A0A1J6ID66_NICAT</name>
<protein>
    <recommendedName>
        <fullName evidence="3">Retrovirus-related pol polyprotein from transposon tnt 1-94</fullName>
    </recommendedName>
</protein>
<dbReference type="Gramene" id="OIT02973">
    <property type="protein sequence ID" value="OIT02973"/>
    <property type="gene ID" value="A4A49_57628"/>
</dbReference>
<organism evidence="1 2">
    <name type="scientific">Nicotiana attenuata</name>
    <name type="common">Coyote tobacco</name>
    <dbReference type="NCBI Taxonomy" id="49451"/>
    <lineage>
        <taxon>Eukaryota</taxon>
        <taxon>Viridiplantae</taxon>
        <taxon>Streptophyta</taxon>
        <taxon>Embryophyta</taxon>
        <taxon>Tracheophyta</taxon>
        <taxon>Spermatophyta</taxon>
        <taxon>Magnoliopsida</taxon>
        <taxon>eudicotyledons</taxon>
        <taxon>Gunneridae</taxon>
        <taxon>Pentapetalae</taxon>
        <taxon>asterids</taxon>
        <taxon>lamiids</taxon>
        <taxon>Solanales</taxon>
        <taxon>Solanaceae</taxon>
        <taxon>Nicotianoideae</taxon>
        <taxon>Nicotianeae</taxon>
        <taxon>Nicotiana</taxon>
    </lineage>
</organism>
<evidence type="ECO:0000313" key="1">
    <source>
        <dbReference type="EMBL" id="OIT02973.1"/>
    </source>
</evidence>
<feature type="non-terminal residue" evidence="1">
    <location>
        <position position="95"/>
    </location>
</feature>
<dbReference type="AlphaFoldDB" id="A0A1J6ID66"/>
<dbReference type="Proteomes" id="UP000187609">
    <property type="component" value="Unassembled WGS sequence"/>
</dbReference>
<accession>A0A1J6ID66</accession>
<proteinExistence type="predicted"/>
<comment type="caution">
    <text evidence="1">The sequence shown here is derived from an EMBL/GenBank/DDBJ whole genome shotgun (WGS) entry which is preliminary data.</text>
</comment>
<evidence type="ECO:0000313" key="2">
    <source>
        <dbReference type="Proteomes" id="UP000187609"/>
    </source>
</evidence>
<evidence type="ECO:0008006" key="3">
    <source>
        <dbReference type="Google" id="ProtNLM"/>
    </source>
</evidence>
<feature type="non-terminal residue" evidence="1">
    <location>
        <position position="1"/>
    </location>
</feature>
<dbReference type="EMBL" id="MJEQ01037187">
    <property type="protein sequence ID" value="OIT02973.1"/>
    <property type="molecule type" value="Genomic_DNA"/>
</dbReference>
<sequence length="95" mass="10814">RPSKPPIWLIDYVLQPKKTTCHYPVSQHVSYNQLSSYYRAYLAAYSAIVEPRTFKEASADPKWIEAMQAENSALQDNNTWSLVDLPQGKVPIGCQ</sequence>